<dbReference type="InterPro" id="IPR050067">
    <property type="entry name" value="IPM_dehydratase_rel_enz"/>
</dbReference>
<reference evidence="14 15" key="1">
    <citation type="submission" date="2018-06" db="EMBL/GenBank/DDBJ databases">
        <title>Genomic Encyclopedia of Archaeal and Bacterial Type Strains, Phase II (KMG-II): from individual species to whole genera.</title>
        <authorList>
            <person name="Goeker M."/>
        </authorList>
    </citation>
    <scope>NUCLEOTIDE SEQUENCE [LARGE SCALE GENOMIC DNA]</scope>
    <source>
        <strain evidence="14 15">DSM 21851</strain>
    </source>
</reference>
<keyword evidence="11 12" id="KW-0100">Branched-chain amino acid biosynthesis</keyword>
<dbReference type="Pfam" id="PF00330">
    <property type="entry name" value="Aconitase"/>
    <property type="match status" value="1"/>
</dbReference>
<evidence type="ECO:0000259" key="13">
    <source>
        <dbReference type="Pfam" id="PF00330"/>
    </source>
</evidence>
<keyword evidence="15" id="KW-1185">Reference proteome</keyword>
<dbReference type="InterPro" id="IPR033941">
    <property type="entry name" value="IPMI_cat"/>
</dbReference>
<dbReference type="InterPro" id="IPR004430">
    <property type="entry name" value="3-IsopropMal_deHydase_lsu"/>
</dbReference>
<dbReference type="NCBIfam" id="NF009116">
    <property type="entry name" value="PRK12466.1"/>
    <property type="match status" value="1"/>
</dbReference>
<accession>A0A327X5E0</accession>
<dbReference type="UniPathway" id="UPA00048">
    <property type="reaction ID" value="UER00071"/>
</dbReference>
<comment type="subunit">
    <text evidence="12">Heterodimer of LeuC and LeuD.</text>
</comment>
<dbReference type="NCBIfam" id="TIGR00170">
    <property type="entry name" value="leuC"/>
    <property type="match status" value="1"/>
</dbReference>
<evidence type="ECO:0000256" key="7">
    <source>
        <dbReference type="ARBA" id="ARBA00022723"/>
    </source>
</evidence>
<dbReference type="InterPro" id="IPR036008">
    <property type="entry name" value="Aconitase_4Fe-4S_dom"/>
</dbReference>
<evidence type="ECO:0000256" key="3">
    <source>
        <dbReference type="ARBA" id="ARBA00004729"/>
    </source>
</evidence>
<dbReference type="EC" id="4.2.1.33" evidence="12"/>
<feature type="binding site" evidence="12">
    <location>
        <position position="348"/>
    </location>
    <ligand>
        <name>[4Fe-4S] cluster</name>
        <dbReference type="ChEBI" id="CHEBI:49883"/>
    </ligand>
</feature>
<evidence type="ECO:0000256" key="6">
    <source>
        <dbReference type="ARBA" id="ARBA00022605"/>
    </source>
</evidence>
<evidence type="ECO:0000256" key="8">
    <source>
        <dbReference type="ARBA" id="ARBA00023004"/>
    </source>
</evidence>
<dbReference type="CDD" id="cd01583">
    <property type="entry name" value="IPMI"/>
    <property type="match status" value="1"/>
</dbReference>
<evidence type="ECO:0000256" key="1">
    <source>
        <dbReference type="ARBA" id="ARBA00000491"/>
    </source>
</evidence>
<dbReference type="OrthoDB" id="9802769at2"/>
<dbReference type="AlphaFoldDB" id="A0A327X5E0"/>
<organism evidence="14 15">
    <name type="scientific">Larkinella arboricola</name>
    <dbReference type="NCBI Taxonomy" id="643671"/>
    <lineage>
        <taxon>Bacteria</taxon>
        <taxon>Pseudomonadati</taxon>
        <taxon>Bacteroidota</taxon>
        <taxon>Cytophagia</taxon>
        <taxon>Cytophagales</taxon>
        <taxon>Spirosomataceae</taxon>
        <taxon>Larkinella</taxon>
    </lineage>
</organism>
<proteinExistence type="inferred from homology"/>
<evidence type="ECO:0000313" key="14">
    <source>
        <dbReference type="EMBL" id="RAK02125.1"/>
    </source>
</evidence>
<dbReference type="GO" id="GO:0046872">
    <property type="term" value="F:metal ion binding"/>
    <property type="evidence" value="ECO:0007669"/>
    <property type="project" value="UniProtKB-KW"/>
</dbReference>
<feature type="binding site" evidence="12">
    <location>
        <position position="408"/>
    </location>
    <ligand>
        <name>[4Fe-4S] cluster</name>
        <dbReference type="ChEBI" id="CHEBI:49883"/>
    </ligand>
</feature>
<dbReference type="GO" id="GO:0003861">
    <property type="term" value="F:3-isopropylmalate dehydratase activity"/>
    <property type="evidence" value="ECO:0007669"/>
    <property type="project" value="UniProtKB-UniRule"/>
</dbReference>
<keyword evidence="9 12" id="KW-0411">Iron-sulfur</keyword>
<evidence type="ECO:0000256" key="4">
    <source>
        <dbReference type="ARBA" id="ARBA00022430"/>
    </source>
</evidence>
<dbReference type="PROSITE" id="PS00450">
    <property type="entry name" value="ACONITASE_1"/>
    <property type="match status" value="1"/>
</dbReference>
<evidence type="ECO:0000256" key="2">
    <source>
        <dbReference type="ARBA" id="ARBA00002695"/>
    </source>
</evidence>
<dbReference type="PANTHER" id="PTHR43822:SF9">
    <property type="entry name" value="3-ISOPROPYLMALATE DEHYDRATASE"/>
    <property type="match status" value="1"/>
</dbReference>
<evidence type="ECO:0000256" key="10">
    <source>
        <dbReference type="ARBA" id="ARBA00023239"/>
    </source>
</evidence>
<comment type="catalytic activity">
    <reaction evidence="1 12">
        <text>(2R,3S)-3-isopropylmalate = (2S)-2-isopropylmalate</text>
        <dbReference type="Rhea" id="RHEA:32287"/>
        <dbReference type="ChEBI" id="CHEBI:1178"/>
        <dbReference type="ChEBI" id="CHEBI:35121"/>
        <dbReference type="EC" id="4.2.1.33"/>
    </reaction>
</comment>
<keyword evidence="5 12" id="KW-0004">4Fe-4S</keyword>
<dbReference type="EMBL" id="QLMC01000001">
    <property type="protein sequence ID" value="RAK02125.1"/>
    <property type="molecule type" value="Genomic_DNA"/>
</dbReference>
<dbReference type="Proteomes" id="UP000248790">
    <property type="component" value="Unassembled WGS sequence"/>
</dbReference>
<evidence type="ECO:0000256" key="12">
    <source>
        <dbReference type="HAMAP-Rule" id="MF_01026"/>
    </source>
</evidence>
<keyword evidence="4 12" id="KW-0432">Leucine biosynthesis</keyword>
<dbReference type="PANTHER" id="PTHR43822">
    <property type="entry name" value="HOMOACONITASE, MITOCHONDRIAL-RELATED"/>
    <property type="match status" value="1"/>
</dbReference>
<evidence type="ECO:0000313" key="15">
    <source>
        <dbReference type="Proteomes" id="UP000248790"/>
    </source>
</evidence>
<dbReference type="GO" id="GO:0009098">
    <property type="term" value="P:L-leucine biosynthetic process"/>
    <property type="evidence" value="ECO:0007669"/>
    <property type="project" value="UniProtKB-UniRule"/>
</dbReference>
<evidence type="ECO:0000256" key="5">
    <source>
        <dbReference type="ARBA" id="ARBA00022485"/>
    </source>
</evidence>
<dbReference type="PROSITE" id="PS01244">
    <property type="entry name" value="ACONITASE_2"/>
    <property type="match status" value="1"/>
</dbReference>
<dbReference type="RefSeq" id="WP_111626346.1">
    <property type="nucleotide sequence ID" value="NZ_QLMC01000001.1"/>
</dbReference>
<keyword evidence="6 12" id="KW-0028">Amino-acid biosynthesis</keyword>
<protein>
    <recommendedName>
        <fullName evidence="12">3-isopropylmalate dehydratase large subunit</fullName>
        <ecNumber evidence="12">4.2.1.33</ecNumber>
    </recommendedName>
    <alternativeName>
        <fullName evidence="12">Alpha-IPM isomerase</fullName>
        <shortName evidence="12">IPMI</shortName>
    </alternativeName>
    <alternativeName>
        <fullName evidence="12">Isopropylmalate isomerase</fullName>
    </alternativeName>
</protein>
<dbReference type="InterPro" id="IPR001030">
    <property type="entry name" value="Acoase/IPM_deHydtase_lsu_aba"/>
</dbReference>
<comment type="similarity">
    <text evidence="12">Belongs to the aconitase/IPM isomerase family. LeuC type 1 subfamily.</text>
</comment>
<dbReference type="Gene3D" id="3.30.499.10">
    <property type="entry name" value="Aconitase, domain 3"/>
    <property type="match status" value="2"/>
</dbReference>
<dbReference type="PRINTS" id="PR00415">
    <property type="entry name" value="ACONITASE"/>
</dbReference>
<comment type="cofactor">
    <cofactor evidence="12">
        <name>[4Fe-4S] cluster</name>
        <dbReference type="ChEBI" id="CHEBI:49883"/>
    </cofactor>
    <text evidence="12">Binds 1 [4Fe-4S] cluster per subunit.</text>
</comment>
<keyword evidence="10 12" id="KW-0456">Lyase</keyword>
<dbReference type="InterPro" id="IPR018136">
    <property type="entry name" value="Aconitase_4Fe-4S_BS"/>
</dbReference>
<dbReference type="HAMAP" id="MF_01026">
    <property type="entry name" value="LeuC_type1"/>
    <property type="match status" value="1"/>
</dbReference>
<feature type="domain" description="Aconitase/3-isopropylmalate dehydratase large subunit alpha/beta/alpha" evidence="13">
    <location>
        <begin position="9"/>
        <end position="458"/>
    </location>
</feature>
<dbReference type="GO" id="GO:0051539">
    <property type="term" value="F:4 iron, 4 sulfur cluster binding"/>
    <property type="evidence" value="ECO:0007669"/>
    <property type="project" value="UniProtKB-KW"/>
</dbReference>
<dbReference type="SUPFAM" id="SSF53732">
    <property type="entry name" value="Aconitase iron-sulfur domain"/>
    <property type="match status" value="1"/>
</dbReference>
<gene>
    <name evidence="12" type="primary">leuC</name>
    <name evidence="14" type="ORF">LX87_00240</name>
</gene>
<keyword evidence="8 12" id="KW-0408">Iron</keyword>
<evidence type="ECO:0000256" key="9">
    <source>
        <dbReference type="ARBA" id="ARBA00023014"/>
    </source>
</evidence>
<comment type="pathway">
    <text evidence="3 12">Amino-acid biosynthesis; L-leucine biosynthesis; L-leucine from 3-methyl-2-oxobutanoate: step 2/4.</text>
</comment>
<name>A0A327X5E0_LARAB</name>
<comment type="function">
    <text evidence="2 12">Catalyzes the isomerization between 2-isopropylmalate and 3-isopropylmalate, via the formation of 2-isopropylmaleate.</text>
</comment>
<comment type="caution">
    <text evidence="14">The sequence shown here is derived from an EMBL/GenBank/DDBJ whole genome shotgun (WGS) entry which is preliminary data.</text>
</comment>
<evidence type="ECO:0000256" key="11">
    <source>
        <dbReference type="ARBA" id="ARBA00023304"/>
    </source>
</evidence>
<feature type="binding site" evidence="12">
    <location>
        <position position="411"/>
    </location>
    <ligand>
        <name>[4Fe-4S] cluster</name>
        <dbReference type="ChEBI" id="CHEBI:49883"/>
    </ligand>
</feature>
<keyword evidence="7 12" id="KW-0479">Metal-binding</keyword>
<dbReference type="NCBIfam" id="NF004016">
    <property type="entry name" value="PRK05478.1"/>
    <property type="match status" value="1"/>
</dbReference>
<sequence>MSQPKTLFDKIWDAHVVKAMDGGPDAVFIDRHFIHEVTSPQAFDGLRKRGIGVFNVARTTATADHNVPTKDQHLPIKEALSRHQVETLRKNCAEFGVELYDLGHPFQGIVHIIGPELGLTLPGMTIVCGDSHTSTHGALGNIAFGIGTSEVEQVLATQCILQYKPKRMRININGQLTKGVSSKDIILYIISQISASGATGYFVEYAGDTIRGLSMEARMTICNMSIEMGARGGLIAPDETTFEYIRGRRFAPQGEAFDQAVEHWRTLKTDEGAEFDVELNYKAEDIGPMITYGTNPGMGISVDSHVPNLSEIPQSELASYTKSLAYMGLEPGTELVGKPVDYVFIGSCTNARIEDLRTVADFVKGKRKAEGVEVWIVPGSVQVSNQAKAEGLDQVFLEAGFELREPGCSACLGMNEDKVPAGKYCISTSNRNFEGRQGPGARTFLASPIMAAAAAVTGKVTDVRQLV</sequence>
<dbReference type="InterPro" id="IPR015931">
    <property type="entry name" value="Acnase/IPM_dHydase_lsu_aba_1/3"/>
</dbReference>